<dbReference type="EMBL" id="AGZS01000006">
    <property type="protein sequence ID" value="EJD64475.1"/>
    <property type="molecule type" value="Genomic_DNA"/>
</dbReference>
<evidence type="ECO:0000313" key="1">
    <source>
        <dbReference type="EMBL" id="EJD64475.1"/>
    </source>
</evidence>
<comment type="caution">
    <text evidence="1">The sequence shown here is derived from an EMBL/GenBank/DDBJ whole genome shotgun (WGS) entry which is preliminary data.</text>
</comment>
<keyword evidence="2" id="KW-1185">Reference proteome</keyword>
<accession>J0D3J2</accession>
<protein>
    <submittedName>
        <fullName evidence="1">Uncharacterized protein</fullName>
    </submittedName>
</protein>
<evidence type="ECO:0000313" key="2">
    <source>
        <dbReference type="Proteomes" id="UP000006415"/>
    </source>
</evidence>
<dbReference type="Proteomes" id="UP000006415">
    <property type="component" value="Unassembled WGS sequence"/>
</dbReference>
<dbReference type="HOGENOM" id="CLU_2587736_0_0_11"/>
<sequence>MIYTYTAAAADILYVMLYGFVRVHQMWIEYLHRSLREVILGLRLRSGMESLYRFVFTRDVYRVKVCLIIAVISGVYPGQL</sequence>
<reference evidence="1 2" key="1">
    <citation type="submission" date="2012-01" db="EMBL/GenBank/DDBJ databases">
        <title>The Genome Sequence of Scardovia wiggsiae F0424.</title>
        <authorList>
            <consortium name="The Broad Institute Genome Sequencing Platform"/>
            <person name="Earl A."/>
            <person name="Ward D."/>
            <person name="Feldgarden M."/>
            <person name="Gevers D."/>
            <person name="Izard J."/>
            <person name="Ganesan A."/>
            <person name="Baranova O.V."/>
            <person name="Blanton J.M."/>
            <person name="Tanner A.C."/>
            <person name="Mathney J."/>
            <person name="Dewhirst F.E."/>
            <person name="Young S.K."/>
            <person name="Zeng Q."/>
            <person name="Gargeya S."/>
            <person name="Fitzgerald M."/>
            <person name="Haas B."/>
            <person name="Abouelleil A."/>
            <person name="Alvarado L."/>
            <person name="Arachchi H.M."/>
            <person name="Berlin A."/>
            <person name="Chapman S.B."/>
            <person name="Gearin G."/>
            <person name="Goldberg J."/>
            <person name="Griggs A."/>
            <person name="Gujja S."/>
            <person name="Hansen M."/>
            <person name="Heiman D."/>
            <person name="Howarth C."/>
            <person name="Larimer J."/>
            <person name="Lui A."/>
            <person name="MacDonald P.J.P."/>
            <person name="McCowen C."/>
            <person name="Montmayeur A."/>
            <person name="Murphy C."/>
            <person name="Neiman D."/>
            <person name="Pearson M."/>
            <person name="Priest M."/>
            <person name="Roberts A."/>
            <person name="Saif S."/>
            <person name="Shea T."/>
            <person name="Sisk P."/>
            <person name="Stolte C."/>
            <person name="Sykes S."/>
            <person name="Wortman J."/>
            <person name="Nusbaum C."/>
            <person name="Birren B."/>
        </authorList>
    </citation>
    <scope>NUCLEOTIDE SEQUENCE [LARGE SCALE GENOMIC DNA]</scope>
    <source>
        <strain evidence="1 2">F0424</strain>
    </source>
</reference>
<proteinExistence type="predicted"/>
<dbReference type="AlphaFoldDB" id="J0D3J2"/>
<gene>
    <name evidence="1" type="ORF">HMPREF9156_00970</name>
</gene>
<name>J0D3J2_9BIFI</name>
<organism evidence="1 2">
    <name type="scientific">Scardovia wiggsiae F0424</name>
    <dbReference type="NCBI Taxonomy" id="857290"/>
    <lineage>
        <taxon>Bacteria</taxon>
        <taxon>Bacillati</taxon>
        <taxon>Actinomycetota</taxon>
        <taxon>Actinomycetes</taxon>
        <taxon>Bifidobacteriales</taxon>
        <taxon>Bifidobacteriaceae</taxon>
        <taxon>Scardovia</taxon>
    </lineage>
</organism>